<feature type="transmembrane region" description="Helical" evidence="1">
    <location>
        <begin position="41"/>
        <end position="66"/>
    </location>
</feature>
<keyword evidence="1" id="KW-1133">Transmembrane helix</keyword>
<keyword evidence="1" id="KW-0472">Membrane</keyword>
<sequence length="142" mass="15035">MDFEASTWWWILAGLAVIAELLSGTFYLLMLALGLSAGALAAHAGAGLAGQLVAAALVGGGAVAGWRWRRGKAAALSSRGRADLNQLDVGERVTVEQWQADRTARVHYRGATWTARYAGSDTPEPGAFVIKAVEGTRLLIDR</sequence>
<dbReference type="EMBL" id="PSNX01000010">
    <property type="protein sequence ID" value="PPE65997.1"/>
    <property type="molecule type" value="Genomic_DNA"/>
</dbReference>
<name>A0A2S5STV4_9BURK</name>
<evidence type="ECO:0000259" key="2">
    <source>
        <dbReference type="Pfam" id="PF01957"/>
    </source>
</evidence>
<dbReference type="OrthoDB" id="5654021at2"/>
<evidence type="ECO:0000256" key="1">
    <source>
        <dbReference type="SAM" id="Phobius"/>
    </source>
</evidence>
<dbReference type="InterPro" id="IPR002810">
    <property type="entry name" value="NfeD-like_C"/>
</dbReference>
<evidence type="ECO:0000313" key="4">
    <source>
        <dbReference type="Proteomes" id="UP000238605"/>
    </source>
</evidence>
<organism evidence="3 4">
    <name type="scientific">Caldimonas caldifontis</name>
    <dbReference type="NCBI Taxonomy" id="1452508"/>
    <lineage>
        <taxon>Bacteria</taxon>
        <taxon>Pseudomonadati</taxon>
        <taxon>Pseudomonadota</taxon>
        <taxon>Betaproteobacteria</taxon>
        <taxon>Burkholderiales</taxon>
        <taxon>Sphaerotilaceae</taxon>
        <taxon>Caldimonas</taxon>
    </lineage>
</organism>
<dbReference type="AlphaFoldDB" id="A0A2S5STV4"/>
<dbReference type="RefSeq" id="WP_104302946.1">
    <property type="nucleotide sequence ID" value="NZ_PSNX01000010.1"/>
</dbReference>
<evidence type="ECO:0000313" key="3">
    <source>
        <dbReference type="EMBL" id="PPE65997.1"/>
    </source>
</evidence>
<keyword evidence="1" id="KW-0812">Transmembrane</keyword>
<keyword evidence="4" id="KW-1185">Reference proteome</keyword>
<protein>
    <recommendedName>
        <fullName evidence="2">NfeD-like C-terminal domain-containing protein</fullName>
    </recommendedName>
</protein>
<proteinExistence type="predicted"/>
<comment type="caution">
    <text evidence="3">The sequence shown here is derived from an EMBL/GenBank/DDBJ whole genome shotgun (WGS) entry which is preliminary data.</text>
</comment>
<gene>
    <name evidence="3" type="ORF">C1704_11950</name>
</gene>
<dbReference type="Pfam" id="PF01957">
    <property type="entry name" value="NfeD"/>
    <property type="match status" value="1"/>
</dbReference>
<dbReference type="Proteomes" id="UP000238605">
    <property type="component" value="Unassembled WGS sequence"/>
</dbReference>
<reference evidence="3 4" key="1">
    <citation type="submission" date="2018-02" db="EMBL/GenBank/DDBJ databases">
        <title>Reclassifiation of [Polyangium] brachysporum DSM 7029 as Guopingzhaonella breviflexa gen. nov., sp. nov., a member of the family Comamonadaceae.</title>
        <authorList>
            <person name="Tang B."/>
        </authorList>
    </citation>
    <scope>NUCLEOTIDE SEQUENCE [LARGE SCALE GENOMIC DNA]</scope>
    <source>
        <strain evidence="3 4">BCRC 80649</strain>
    </source>
</reference>
<feature type="domain" description="NfeD-like C-terminal" evidence="2">
    <location>
        <begin position="87"/>
        <end position="140"/>
    </location>
</feature>
<accession>A0A2S5STV4</accession>
<feature type="transmembrane region" description="Helical" evidence="1">
    <location>
        <begin position="7"/>
        <end position="29"/>
    </location>
</feature>